<name>A0A5C6RQ51_9BACT</name>
<keyword evidence="4 6" id="KW-0687">Ribonucleoprotein</keyword>
<dbReference type="EMBL" id="VOOR01000015">
    <property type="protein sequence ID" value="TXB63512.1"/>
    <property type="molecule type" value="Genomic_DNA"/>
</dbReference>
<dbReference type="GO" id="GO:0006412">
    <property type="term" value="P:translation"/>
    <property type="evidence" value="ECO:0007669"/>
    <property type="project" value="UniProtKB-UniRule"/>
</dbReference>
<organism evidence="7 8">
    <name type="scientific">Phaeodactylibacter luteus</name>
    <dbReference type="NCBI Taxonomy" id="1564516"/>
    <lineage>
        <taxon>Bacteria</taxon>
        <taxon>Pseudomonadati</taxon>
        <taxon>Bacteroidota</taxon>
        <taxon>Saprospiria</taxon>
        <taxon>Saprospirales</taxon>
        <taxon>Haliscomenobacteraceae</taxon>
        <taxon>Phaeodactylibacter</taxon>
    </lineage>
</organism>
<sequence length="176" mass="19407">MTKAEKTATIEALKEKLSNVEHFYLADSSTLTVEQVNKFRGLCYEKGIEMKVVKNTLIKKAMESAPEEKNYSAIYEALKGHTAILFTETANAPAKVIKEFRKENERPLLKAAYIESDVYIGDDKLESLASLKSKEDLLAEIIMLLQSPAKNVISALQGSGGQKIAGLLKALEDRAA</sequence>
<dbReference type="OrthoDB" id="1523686at2"/>
<dbReference type="RefSeq" id="WP_147167151.1">
    <property type="nucleotide sequence ID" value="NZ_VOOR01000015.1"/>
</dbReference>
<dbReference type="Proteomes" id="UP000321580">
    <property type="component" value="Unassembled WGS sequence"/>
</dbReference>
<evidence type="ECO:0000256" key="5">
    <source>
        <dbReference type="ARBA" id="ARBA00035202"/>
    </source>
</evidence>
<accession>A0A5C6RQ51</accession>
<dbReference type="GO" id="GO:0005840">
    <property type="term" value="C:ribosome"/>
    <property type="evidence" value="ECO:0007669"/>
    <property type="project" value="UniProtKB-KW"/>
</dbReference>
<evidence type="ECO:0000256" key="2">
    <source>
        <dbReference type="ARBA" id="ARBA00008889"/>
    </source>
</evidence>
<evidence type="ECO:0000256" key="4">
    <source>
        <dbReference type="ARBA" id="ARBA00023274"/>
    </source>
</evidence>
<protein>
    <recommendedName>
        <fullName evidence="5 6">Large ribosomal subunit protein uL10</fullName>
    </recommendedName>
</protein>
<evidence type="ECO:0000313" key="7">
    <source>
        <dbReference type="EMBL" id="TXB63512.1"/>
    </source>
</evidence>
<dbReference type="InterPro" id="IPR001790">
    <property type="entry name" value="Ribosomal_uL10"/>
</dbReference>
<keyword evidence="6" id="KW-0694">RNA-binding</keyword>
<dbReference type="HAMAP" id="MF_00362">
    <property type="entry name" value="Ribosomal_uL10"/>
    <property type="match status" value="1"/>
</dbReference>
<dbReference type="NCBIfam" id="NF000955">
    <property type="entry name" value="PRK00099.1-1"/>
    <property type="match status" value="1"/>
</dbReference>
<evidence type="ECO:0000256" key="3">
    <source>
        <dbReference type="ARBA" id="ARBA00022980"/>
    </source>
</evidence>
<dbReference type="AlphaFoldDB" id="A0A5C6RQ51"/>
<dbReference type="InterPro" id="IPR043141">
    <property type="entry name" value="Ribosomal_uL10-like_sf"/>
</dbReference>
<comment type="similarity">
    <text evidence="2 6">Belongs to the universal ribosomal protein uL10 family.</text>
</comment>
<comment type="caution">
    <text evidence="7">The sequence shown here is derived from an EMBL/GenBank/DDBJ whole genome shotgun (WGS) entry which is preliminary data.</text>
</comment>
<evidence type="ECO:0000256" key="6">
    <source>
        <dbReference type="HAMAP-Rule" id="MF_00362"/>
    </source>
</evidence>
<dbReference type="PANTHER" id="PTHR11560">
    <property type="entry name" value="39S RIBOSOMAL PROTEIN L10, MITOCHONDRIAL"/>
    <property type="match status" value="1"/>
</dbReference>
<dbReference type="GO" id="GO:0070180">
    <property type="term" value="F:large ribosomal subunit rRNA binding"/>
    <property type="evidence" value="ECO:0007669"/>
    <property type="project" value="UniProtKB-UniRule"/>
</dbReference>
<evidence type="ECO:0000256" key="1">
    <source>
        <dbReference type="ARBA" id="ARBA00002633"/>
    </source>
</evidence>
<reference evidence="7 8" key="1">
    <citation type="submission" date="2019-08" db="EMBL/GenBank/DDBJ databases">
        <title>Genome of Phaeodactylibacter luteus.</title>
        <authorList>
            <person name="Bowman J.P."/>
        </authorList>
    </citation>
    <scope>NUCLEOTIDE SEQUENCE [LARGE SCALE GENOMIC DNA]</scope>
    <source>
        <strain evidence="7 8">KCTC 42180</strain>
    </source>
</reference>
<dbReference type="InterPro" id="IPR022973">
    <property type="entry name" value="Ribosomal_uL10_bac"/>
</dbReference>
<comment type="subunit">
    <text evidence="6">Part of the ribosomal stalk of the 50S ribosomal subunit. The N-terminus interacts with L11 and the large rRNA to form the base of the stalk. The C-terminus forms an elongated spine to which L12 dimers bind in a sequential fashion forming a multimeric L10(L12)X complex.</text>
</comment>
<comment type="function">
    <text evidence="1 6">Forms part of the ribosomal stalk, playing a central role in the interaction of the ribosome with GTP-bound translation factors.</text>
</comment>
<keyword evidence="8" id="KW-1185">Reference proteome</keyword>
<gene>
    <name evidence="6" type="primary">rplJ</name>
    <name evidence="7" type="ORF">FRY97_09165</name>
</gene>
<proteinExistence type="inferred from homology"/>
<keyword evidence="6" id="KW-0699">rRNA-binding</keyword>
<dbReference type="Gene3D" id="3.30.70.1730">
    <property type="match status" value="1"/>
</dbReference>
<dbReference type="InterPro" id="IPR047865">
    <property type="entry name" value="Ribosomal_uL10_bac_type"/>
</dbReference>
<dbReference type="SUPFAM" id="SSF160369">
    <property type="entry name" value="Ribosomal protein L10-like"/>
    <property type="match status" value="1"/>
</dbReference>
<dbReference type="Pfam" id="PF00466">
    <property type="entry name" value="Ribosomal_L10"/>
    <property type="match status" value="1"/>
</dbReference>
<dbReference type="GO" id="GO:1990904">
    <property type="term" value="C:ribonucleoprotein complex"/>
    <property type="evidence" value="ECO:0007669"/>
    <property type="project" value="UniProtKB-KW"/>
</dbReference>
<dbReference type="CDD" id="cd05797">
    <property type="entry name" value="Ribosomal_L10"/>
    <property type="match status" value="1"/>
</dbReference>
<keyword evidence="3 6" id="KW-0689">Ribosomal protein</keyword>
<evidence type="ECO:0000313" key="8">
    <source>
        <dbReference type="Proteomes" id="UP000321580"/>
    </source>
</evidence>